<dbReference type="Gene3D" id="1.10.8.430">
    <property type="entry name" value="Helical domain of apoptotic protease-activating factors"/>
    <property type="match status" value="1"/>
</dbReference>
<dbReference type="Pfam" id="PF23559">
    <property type="entry name" value="WHD_DRP"/>
    <property type="match status" value="1"/>
</dbReference>
<evidence type="ECO:0000256" key="3">
    <source>
        <dbReference type="ARBA" id="ARBA00022821"/>
    </source>
</evidence>
<accession>A0A7J6DYP5</accession>
<reference evidence="8 10" key="2">
    <citation type="journal article" date="2020" name="bioRxiv">
        <title>Sequence and annotation of 42 cannabis genomes reveals extensive copy number variation in cannabinoid synthesis and pathogen resistance genes.</title>
        <authorList>
            <person name="Mckernan K.J."/>
            <person name="Helbert Y."/>
            <person name="Kane L.T."/>
            <person name="Ebling H."/>
            <person name="Zhang L."/>
            <person name="Liu B."/>
            <person name="Eaton Z."/>
            <person name="Mclaughlin S."/>
            <person name="Kingan S."/>
            <person name="Baybayan P."/>
            <person name="Concepcion G."/>
            <person name="Jordan M."/>
            <person name="Riva A."/>
            <person name="Barbazuk W."/>
            <person name="Harkins T."/>
        </authorList>
    </citation>
    <scope>NUCLEOTIDE SEQUENCE [LARGE SCALE GENOMIC DNA]</scope>
    <source>
        <strain evidence="10">cv. Jamaican Lion 4</strain>
        <strain evidence="8">Mother</strain>
        <tissue evidence="8">Leaf</tissue>
    </source>
</reference>
<dbReference type="InterPro" id="IPR038005">
    <property type="entry name" value="RX-like_CC"/>
</dbReference>
<reference evidence="9" key="3">
    <citation type="submission" date="2021-03" db="UniProtKB">
        <authorList>
            <consortium name="EnsemblPlants"/>
        </authorList>
    </citation>
    <scope>IDENTIFICATION</scope>
</reference>
<dbReference type="PRINTS" id="PR00364">
    <property type="entry name" value="DISEASERSIST"/>
</dbReference>
<dbReference type="InterPro" id="IPR027417">
    <property type="entry name" value="P-loop_NTPase"/>
</dbReference>
<evidence type="ECO:0000313" key="10">
    <source>
        <dbReference type="Proteomes" id="UP000525078"/>
    </source>
</evidence>
<dbReference type="Pfam" id="PF23598">
    <property type="entry name" value="LRR_14"/>
    <property type="match status" value="1"/>
</dbReference>
<sequence length="901" mass="103715">MAEYVVPLVVEKLASQLMEEAISLSKGKEHVEWIEAELRRMQCFLKDADAKQDKDARISNWVVDIREVAFDADDFIDTYIYKTNGQREKGLVMCFKRYSHLFFLCELVSNFKINKNISRIKSKIHEIADSKLTYGIENIRQKSEGATLTVSELQERRISSPHHFEDDIIGLDEDIKILESQLIYGQSCGSVLSIIGMAGLGKTTLAKMIYHSNGIKNNFDCCAWIYVSQEYSAEEVLRDLAKKVMGFSKIELEKMHREDLVEEISKFLQRRRYVIVLDDIWKKQVWDNLKDAFPDSKNGSRIMLTTRFKDIAIHADPRSPPHEPSLLNDEESWQLLSRKISLQWNAVTSLPPWTDELGKKIVKKCGGLPLAIVVLGGLLSRREASYSEWLKVLQSVHWQLRQDTIQCADILALSYFDLPFYLKPCFLYFGLFPEDFEISASRLILLWVAEGFVQPRGQEPIEDVSEDYLEELVGRSMVQVATRNSNGRIKTCRMHDLLRELAIAKATEDRFLHVIHGESRAGSIRTLSRSRRLAIHFNFPPSKKTTMNLRSLLCFDLNEPVKVQVKRFKLLRVLDLEGSYISKLDSAIGKLIHLRYLGLRGTWLKNLPRSLRYLSNLETLDLRSTLINPFPDEILRLQQLRHLYFSDVQPMVSIPPTIPSTYLPDLQTLKGLFISEISRSDIEDFLSKLTTMRSLSLHGRLCIKKEHLGNWVAKLKSLECLKLNATRLMTEDTIHAAVPEWDLSCLTHLYKIHLAGSMQKMFDIQYFPTNLSELTLTQSWLMEDPMKTLGKLRSLRVLKLKHAAYVGREITCSSGGFVQLQLLKLSFMNSVESLRIEEGAMPNLRELEIVQCKLKIVPRGLWPVQSLKSLKLGFMPGHDIGLKIQEREGENWYRIEHVLPI</sequence>
<evidence type="ECO:0000313" key="8">
    <source>
        <dbReference type="EMBL" id="KAF4351275.1"/>
    </source>
</evidence>
<dbReference type="CDD" id="cd14798">
    <property type="entry name" value="RX-CC_like"/>
    <property type="match status" value="1"/>
</dbReference>
<dbReference type="Pfam" id="PF18052">
    <property type="entry name" value="Rx_N"/>
    <property type="match status" value="1"/>
</dbReference>
<evidence type="ECO:0000259" key="5">
    <source>
        <dbReference type="Pfam" id="PF18052"/>
    </source>
</evidence>
<dbReference type="EnsemblPlants" id="evm.model.03.1194">
    <property type="protein sequence ID" value="cds.evm.model.03.1194"/>
    <property type="gene ID" value="evm.TU.03.1194"/>
</dbReference>
<evidence type="ECO:0000259" key="4">
    <source>
        <dbReference type="Pfam" id="PF00931"/>
    </source>
</evidence>
<dbReference type="Pfam" id="PF00931">
    <property type="entry name" value="NB-ARC"/>
    <property type="match status" value="1"/>
</dbReference>
<dbReference type="Gene3D" id="1.10.10.10">
    <property type="entry name" value="Winged helix-like DNA-binding domain superfamily/Winged helix DNA-binding domain"/>
    <property type="match status" value="1"/>
</dbReference>
<dbReference type="Gramene" id="evm.model.03.1194">
    <property type="protein sequence ID" value="cds.evm.model.03.1194"/>
    <property type="gene ID" value="evm.TU.03.1194"/>
</dbReference>
<dbReference type="PANTHER" id="PTHR23155:SF1193">
    <property type="entry name" value="DISEASE RESISTANCE PROTEIN RPP13-RELATED"/>
    <property type="match status" value="1"/>
</dbReference>
<keyword evidence="3" id="KW-0611">Plant defense</keyword>
<dbReference type="AlphaFoldDB" id="A0A7J6DYP5"/>
<dbReference type="OrthoDB" id="646178at2759"/>
<dbReference type="InterPro" id="IPR042197">
    <property type="entry name" value="Apaf_helical"/>
</dbReference>
<feature type="domain" description="Disease resistance N-terminal" evidence="5">
    <location>
        <begin position="5"/>
        <end position="89"/>
    </location>
</feature>
<dbReference type="FunFam" id="3.40.50.300:FF:001091">
    <property type="entry name" value="Probable disease resistance protein At1g61300"/>
    <property type="match status" value="1"/>
</dbReference>
<evidence type="ECO:0000259" key="6">
    <source>
        <dbReference type="Pfam" id="PF23559"/>
    </source>
</evidence>
<keyword evidence="2" id="KW-0547">Nucleotide-binding</keyword>
<dbReference type="InterPro" id="IPR036388">
    <property type="entry name" value="WH-like_DNA-bd_sf"/>
</dbReference>
<dbReference type="SUPFAM" id="SSF52540">
    <property type="entry name" value="P-loop containing nucleoside triphosphate hydrolases"/>
    <property type="match status" value="1"/>
</dbReference>
<keyword evidence="1" id="KW-0677">Repeat</keyword>
<reference evidence="9 11" key="1">
    <citation type="submission" date="2018-11" db="EMBL/GenBank/DDBJ databases">
        <authorList>
            <person name="Grassa J C."/>
        </authorList>
    </citation>
    <scope>NUCLEOTIDE SEQUENCE [LARGE SCALE GENOMIC DNA]</scope>
</reference>
<dbReference type="Gene3D" id="3.80.10.10">
    <property type="entry name" value="Ribonuclease Inhibitor"/>
    <property type="match status" value="1"/>
</dbReference>
<keyword evidence="11" id="KW-1185">Reference proteome</keyword>
<evidence type="ECO:0000313" key="11">
    <source>
        <dbReference type="Proteomes" id="UP000596661"/>
    </source>
</evidence>
<dbReference type="InterPro" id="IPR058922">
    <property type="entry name" value="WHD_DRP"/>
</dbReference>
<name>A0A7J6DYP5_CANSA</name>
<dbReference type="GO" id="GO:0043531">
    <property type="term" value="F:ADP binding"/>
    <property type="evidence" value="ECO:0007669"/>
    <property type="project" value="InterPro"/>
</dbReference>
<dbReference type="GO" id="GO:0098542">
    <property type="term" value="P:defense response to other organism"/>
    <property type="evidence" value="ECO:0007669"/>
    <property type="project" value="TreeGrafter"/>
</dbReference>
<dbReference type="PANTHER" id="PTHR23155">
    <property type="entry name" value="DISEASE RESISTANCE PROTEIN RP"/>
    <property type="match status" value="1"/>
</dbReference>
<feature type="domain" description="Disease resistance protein winged helix" evidence="6">
    <location>
        <begin position="431"/>
        <end position="502"/>
    </location>
</feature>
<evidence type="ECO:0000313" key="9">
    <source>
        <dbReference type="EnsemblPlants" id="cds.evm.model.03.1194"/>
    </source>
</evidence>
<dbReference type="InterPro" id="IPR055414">
    <property type="entry name" value="LRR_R13L4/SHOC2-like"/>
</dbReference>
<dbReference type="Proteomes" id="UP000596661">
    <property type="component" value="Chromosome 3"/>
</dbReference>
<organism evidence="8 10">
    <name type="scientific">Cannabis sativa</name>
    <name type="common">Hemp</name>
    <name type="synonym">Marijuana</name>
    <dbReference type="NCBI Taxonomy" id="3483"/>
    <lineage>
        <taxon>Eukaryota</taxon>
        <taxon>Viridiplantae</taxon>
        <taxon>Streptophyta</taxon>
        <taxon>Embryophyta</taxon>
        <taxon>Tracheophyta</taxon>
        <taxon>Spermatophyta</taxon>
        <taxon>Magnoliopsida</taxon>
        <taxon>eudicotyledons</taxon>
        <taxon>Gunneridae</taxon>
        <taxon>Pentapetalae</taxon>
        <taxon>rosids</taxon>
        <taxon>fabids</taxon>
        <taxon>Rosales</taxon>
        <taxon>Cannabaceae</taxon>
        <taxon>Cannabis</taxon>
    </lineage>
</organism>
<dbReference type="Gene3D" id="1.20.5.4130">
    <property type="match status" value="1"/>
</dbReference>
<dbReference type="InterPro" id="IPR044974">
    <property type="entry name" value="Disease_R_plants"/>
</dbReference>
<dbReference type="EMBL" id="JAATIP010000341">
    <property type="protein sequence ID" value="KAF4351275.1"/>
    <property type="molecule type" value="Genomic_DNA"/>
</dbReference>
<evidence type="ECO:0000256" key="1">
    <source>
        <dbReference type="ARBA" id="ARBA00022737"/>
    </source>
</evidence>
<dbReference type="InterPro" id="IPR002182">
    <property type="entry name" value="NB-ARC"/>
</dbReference>
<dbReference type="Proteomes" id="UP000525078">
    <property type="component" value="Unassembled WGS sequence"/>
</dbReference>
<evidence type="ECO:0000259" key="7">
    <source>
        <dbReference type="Pfam" id="PF23598"/>
    </source>
</evidence>
<feature type="domain" description="Disease resistance R13L4/SHOC-2-like LRR" evidence="7">
    <location>
        <begin position="549"/>
        <end position="850"/>
    </location>
</feature>
<gene>
    <name evidence="8" type="ORF">F8388_019663</name>
</gene>
<dbReference type="OMA" id="HQAFRPF"/>
<feature type="domain" description="NB-ARC" evidence="4">
    <location>
        <begin position="177"/>
        <end position="339"/>
    </location>
</feature>
<protein>
    <submittedName>
        <fullName evidence="8 9">Uncharacterized protein</fullName>
    </submittedName>
</protein>
<evidence type="ECO:0000256" key="2">
    <source>
        <dbReference type="ARBA" id="ARBA00022741"/>
    </source>
</evidence>
<proteinExistence type="predicted"/>
<dbReference type="EMBL" id="UZAU01000288">
    <property type="status" value="NOT_ANNOTATED_CDS"/>
    <property type="molecule type" value="Genomic_DNA"/>
</dbReference>
<accession>A0A803P4C4</accession>
<dbReference type="Gene3D" id="3.40.50.300">
    <property type="entry name" value="P-loop containing nucleotide triphosphate hydrolases"/>
    <property type="match status" value="1"/>
</dbReference>
<dbReference type="InterPro" id="IPR032675">
    <property type="entry name" value="LRR_dom_sf"/>
</dbReference>
<dbReference type="SUPFAM" id="SSF52058">
    <property type="entry name" value="L domain-like"/>
    <property type="match status" value="1"/>
</dbReference>
<dbReference type="FunFam" id="1.10.10.10:FF:000322">
    <property type="entry name" value="Probable disease resistance protein At1g63360"/>
    <property type="match status" value="1"/>
</dbReference>
<dbReference type="InterPro" id="IPR041118">
    <property type="entry name" value="Rx_N"/>
</dbReference>